<dbReference type="Pfam" id="PF13489">
    <property type="entry name" value="Methyltransf_23"/>
    <property type="match status" value="1"/>
</dbReference>
<keyword evidence="1" id="KW-0489">Methyltransferase</keyword>
<gene>
    <name evidence="1" type="ORF">HPO_01330</name>
</gene>
<keyword evidence="1" id="KW-0808">Transferase</keyword>
<comment type="caution">
    <text evidence="1">The sequence shown here is derived from an EMBL/GenBank/DDBJ whole genome shotgun (WGS) entry which is preliminary data.</text>
</comment>
<dbReference type="InterPro" id="IPR029063">
    <property type="entry name" value="SAM-dependent_MTases_sf"/>
</dbReference>
<dbReference type="PANTHER" id="PTHR37886:SF1">
    <property type="entry name" value="S-ADENOSYL-L-METHIONINE-DEPENDENT METHYLTRANSFERASES SUPERFAMILY PROTEIN"/>
    <property type="match status" value="1"/>
</dbReference>
<dbReference type="EMBL" id="ARYM01000001">
    <property type="protein sequence ID" value="KDA00629.1"/>
    <property type="molecule type" value="Genomic_DNA"/>
</dbReference>
<dbReference type="eggNOG" id="COG2226">
    <property type="taxonomic scope" value="Bacteria"/>
</dbReference>
<dbReference type="GO" id="GO:0032259">
    <property type="term" value="P:methylation"/>
    <property type="evidence" value="ECO:0007669"/>
    <property type="project" value="UniProtKB-KW"/>
</dbReference>
<evidence type="ECO:0000313" key="2">
    <source>
        <dbReference type="Proteomes" id="UP000027100"/>
    </source>
</evidence>
<dbReference type="STRING" id="1280954.HPO_01330"/>
<accession>A0A062VQQ9</accession>
<dbReference type="eggNOG" id="COG0500">
    <property type="taxonomic scope" value="Bacteria"/>
</dbReference>
<dbReference type="PATRIC" id="fig|1280954.3.peg.273"/>
<dbReference type="PANTHER" id="PTHR37886">
    <property type="entry name" value="S-ADENOSYL-L-METHIONINE-DEPENDENT METHYLTRANSFERASES SUPERFAMILY PROTEIN"/>
    <property type="match status" value="1"/>
</dbReference>
<reference evidence="1 2" key="1">
    <citation type="journal article" date="2014" name="Antonie Van Leeuwenhoek">
        <title>Hyphomonas beringensis sp. nov. and Hyphomonas chukchiensis sp. nov., isolated from surface seawater of the Bering Sea and Chukchi Sea.</title>
        <authorList>
            <person name="Li C."/>
            <person name="Lai Q."/>
            <person name="Li G."/>
            <person name="Dong C."/>
            <person name="Wang J."/>
            <person name="Liao Y."/>
            <person name="Shao Z."/>
        </authorList>
    </citation>
    <scope>NUCLEOTIDE SEQUENCE [LARGE SCALE GENOMIC DNA]</scope>
    <source>
        <strain evidence="1 2">PS728</strain>
    </source>
</reference>
<organism evidence="1 2">
    <name type="scientific">Hyphomonas polymorpha PS728</name>
    <dbReference type="NCBI Taxonomy" id="1280954"/>
    <lineage>
        <taxon>Bacteria</taxon>
        <taxon>Pseudomonadati</taxon>
        <taxon>Pseudomonadota</taxon>
        <taxon>Alphaproteobacteria</taxon>
        <taxon>Hyphomonadales</taxon>
        <taxon>Hyphomonadaceae</taxon>
        <taxon>Hyphomonas</taxon>
    </lineage>
</organism>
<dbReference type="GO" id="GO:0008168">
    <property type="term" value="F:methyltransferase activity"/>
    <property type="evidence" value="ECO:0007669"/>
    <property type="project" value="UniProtKB-KW"/>
</dbReference>
<dbReference type="Proteomes" id="UP000027100">
    <property type="component" value="Unassembled WGS sequence"/>
</dbReference>
<dbReference type="RefSeq" id="WP_051612144.1">
    <property type="nucleotide sequence ID" value="NZ_ARYM01000001.1"/>
</dbReference>
<proteinExistence type="predicted"/>
<dbReference type="OrthoDB" id="1853779at2"/>
<evidence type="ECO:0000313" key="1">
    <source>
        <dbReference type="EMBL" id="KDA00629.1"/>
    </source>
</evidence>
<sequence length="476" mass="52237">MTVNIYKEPEEIGRRISEGDHRGVIGGLWEEMGAWQLDFCRRMGLLPEHHFLDVGCGSLRGGVHFVRYLEAGRYAGIDVHAALLEAGYERELVPAGLGPKLPRERLVADGRFDCSSLATQFDMAIAQSVFTHVPWNQVRLCLARLADTMRAGGRLFATYFEAAEDAPLDAVTDRGGGILSSFDANPYHYRFSDLQGAAEGLPVTVRRLGDVGHPRGQYMAEFTFHTTAEAGPGLRDLPPGDALGLPAGADHYRAYVGPPRRYDFMSSTQFALLHGLGLREEDKVLDVGCGSLRLGRLLIPFLLEGGYAGVDPNGWLVEEAIRRELGLDAIRLKQPAFSTNGNFDFSGFGWPFDFIIAQSVATHTGPDLLQKLLSGAAASLKPSGLFLFSYIPSQTPTRPADGWYYPDCVEYEEADMLARLALHGLRGRPIPWYHPAARWIIAAKDETALPAADDLCALTGHVARRSTDTKGYVFRA</sequence>
<dbReference type="AlphaFoldDB" id="A0A062VQQ9"/>
<name>A0A062VQQ9_9PROT</name>
<dbReference type="Gene3D" id="3.40.50.150">
    <property type="entry name" value="Vaccinia Virus protein VP39"/>
    <property type="match status" value="2"/>
</dbReference>
<dbReference type="SUPFAM" id="SSF53335">
    <property type="entry name" value="S-adenosyl-L-methionine-dependent methyltransferases"/>
    <property type="match status" value="2"/>
</dbReference>
<dbReference type="CDD" id="cd02440">
    <property type="entry name" value="AdoMet_MTases"/>
    <property type="match status" value="2"/>
</dbReference>
<protein>
    <submittedName>
        <fullName evidence="1">Type 12 methyltransferase</fullName>
    </submittedName>
</protein>
<keyword evidence="2" id="KW-1185">Reference proteome</keyword>